<name>A0ABS1E5S0_9GAMM</name>
<evidence type="ECO:0000256" key="1">
    <source>
        <dbReference type="SAM" id="Coils"/>
    </source>
</evidence>
<feature type="compositionally biased region" description="Low complexity" evidence="2">
    <location>
        <begin position="368"/>
        <end position="378"/>
    </location>
</feature>
<accession>A0ABS1E5S0</accession>
<gene>
    <name evidence="4" type="primary">smc</name>
    <name evidence="4" type="ORF">CKO13_04500</name>
</gene>
<keyword evidence="5" id="KW-1185">Reference proteome</keyword>
<feature type="region of interest" description="Disordered" evidence="2">
    <location>
        <begin position="357"/>
        <end position="402"/>
    </location>
</feature>
<dbReference type="Gene3D" id="1.10.287.1490">
    <property type="match status" value="1"/>
</dbReference>
<dbReference type="EMBL" id="NRSH01000033">
    <property type="protein sequence ID" value="MBK1726298.1"/>
    <property type="molecule type" value="Genomic_DNA"/>
</dbReference>
<sequence>MQLKRIKLAGFKSFVDPTSVPLPGRMVGVVGPNGCGKSNIIDAVRWVMGESSAKHLRGESLTDVIFNGSSARSPVGKASIELLFDNSDGAIGGQYAAFSEISVKRQVSREGQSLYSLNGTRCRRRDITDLFLGTGLRPRGYTIIEQGMISRVIEARPEELRTYLEEAAGISVYKERRRETERRIRDTRDNLERLDDVRDEVYRQLEKLRRQAETAEQYRQLKAEERRLGAELSLLRLRDLDRRIGEREATSRERETEREAAVAEQRRLEREIEALRERAREGNERLNAVQGRYYELGTELASVDERIQSARDLRRRREAERDEARQALEELEATLASDREQRETLAERLEELAAALETAGAEEEAAEAAHGQARAAYDAGRDEAEAARGEQASAQRREEVERTRADAAARRVAELDERLAAVDAEREGLSLEALEAEIAELEAEAEQLEAELAELQRRRDEAAEALTARTGERDEAAEALEAAREALSGSRARLTSLETLQESALGRSGDERQAWLAERGWGEAPRLAEALAVAPGWERAVETVLGEALQGLCLGAGAAAPLGEVPPGGALTLVEERPDPGGPGAAGEAGGDRLADRVAGSAVAGELLAGVRCAPDEAAALRLREALGPGESVVTPAGVWLGGGWARLPGPDGADSGVLEREREIQALREEVAAAEQRVAALEQRLAEAREAVAEAEAQR</sequence>
<feature type="coiled-coil region" evidence="1">
    <location>
        <begin position="658"/>
        <end position="699"/>
    </location>
</feature>
<protein>
    <submittedName>
        <fullName evidence="4">Chromosome segregation protein SMC</fullName>
    </submittedName>
</protein>
<evidence type="ECO:0000313" key="4">
    <source>
        <dbReference type="EMBL" id="MBK1726298.1"/>
    </source>
</evidence>
<feature type="domain" description="RecF/RecN/SMC N-terminal" evidence="3">
    <location>
        <begin position="3"/>
        <end position="496"/>
    </location>
</feature>
<feature type="compositionally biased region" description="Basic and acidic residues" evidence="2">
    <location>
        <begin position="379"/>
        <end position="388"/>
    </location>
</feature>
<dbReference type="CDD" id="cd03278">
    <property type="entry name" value="ABC_SMC_barmotin"/>
    <property type="match status" value="1"/>
</dbReference>
<feature type="coiled-coil region" evidence="1">
    <location>
        <begin position="405"/>
        <end position="465"/>
    </location>
</feature>
<dbReference type="InterPro" id="IPR003395">
    <property type="entry name" value="RecF/RecN/SMC_N"/>
</dbReference>
<evidence type="ECO:0000313" key="5">
    <source>
        <dbReference type="Proteomes" id="UP000738126"/>
    </source>
</evidence>
<dbReference type="SUPFAM" id="SSF52540">
    <property type="entry name" value="P-loop containing nucleoside triphosphate hydrolases"/>
    <property type="match status" value="1"/>
</dbReference>
<feature type="non-terminal residue" evidence="4">
    <location>
        <position position="700"/>
    </location>
</feature>
<dbReference type="NCBIfam" id="TIGR02168">
    <property type="entry name" value="SMC_prok_B"/>
    <property type="match status" value="1"/>
</dbReference>
<organism evidence="4 5">
    <name type="scientific">Halorhodospira neutriphila</name>
    <dbReference type="NCBI Taxonomy" id="168379"/>
    <lineage>
        <taxon>Bacteria</taxon>
        <taxon>Pseudomonadati</taxon>
        <taxon>Pseudomonadota</taxon>
        <taxon>Gammaproteobacteria</taxon>
        <taxon>Chromatiales</taxon>
        <taxon>Ectothiorhodospiraceae</taxon>
        <taxon>Halorhodospira</taxon>
    </lineage>
</organism>
<dbReference type="RefSeq" id="WP_200257290.1">
    <property type="nucleotide sequence ID" value="NZ_NRSH01000033.1"/>
</dbReference>
<evidence type="ECO:0000256" key="2">
    <source>
        <dbReference type="SAM" id="MobiDB-lite"/>
    </source>
</evidence>
<dbReference type="Pfam" id="PF02463">
    <property type="entry name" value="SMC_N"/>
    <property type="match status" value="1"/>
</dbReference>
<dbReference type="Proteomes" id="UP000738126">
    <property type="component" value="Unassembled WGS sequence"/>
</dbReference>
<dbReference type="PANTHER" id="PTHR43941">
    <property type="entry name" value="STRUCTURAL MAINTENANCE OF CHROMOSOMES PROTEIN 2"/>
    <property type="match status" value="1"/>
</dbReference>
<reference evidence="4 5" key="1">
    <citation type="journal article" date="2020" name="Microorganisms">
        <title>Osmotic Adaptation and Compatible Solute Biosynthesis of Phototrophic Bacteria as Revealed from Genome Analyses.</title>
        <authorList>
            <person name="Imhoff J.F."/>
            <person name="Rahn T."/>
            <person name="Kunzel S."/>
            <person name="Keller A."/>
            <person name="Neulinger S.C."/>
        </authorList>
    </citation>
    <scope>NUCLEOTIDE SEQUENCE [LARGE SCALE GENOMIC DNA]</scope>
    <source>
        <strain evidence="4 5">DSM 15116</strain>
    </source>
</reference>
<keyword evidence="1" id="KW-0175">Coiled coil</keyword>
<evidence type="ECO:0000259" key="3">
    <source>
        <dbReference type="Pfam" id="PF02463"/>
    </source>
</evidence>
<dbReference type="InterPro" id="IPR027417">
    <property type="entry name" value="P-loop_NTPase"/>
</dbReference>
<comment type="caution">
    <text evidence="4">The sequence shown here is derived from an EMBL/GenBank/DDBJ whole genome shotgun (WGS) entry which is preliminary data.</text>
</comment>
<dbReference type="InterPro" id="IPR011890">
    <property type="entry name" value="SMC_prok"/>
</dbReference>
<dbReference type="PANTHER" id="PTHR43941:SF1">
    <property type="entry name" value="STRUCTURAL MAINTENANCE OF CHROMOSOMES PROTEIN 2"/>
    <property type="match status" value="1"/>
</dbReference>
<dbReference type="Gene3D" id="3.40.50.300">
    <property type="entry name" value="P-loop containing nucleotide triphosphate hydrolases"/>
    <property type="match status" value="1"/>
</dbReference>
<proteinExistence type="predicted"/>